<reference evidence="2" key="2">
    <citation type="journal article" date="2014" name="ISME J.">
        <title>Microbial stratification in low pH oxic and suboxic macroscopic growths along an acid mine drainage.</title>
        <authorList>
            <person name="Mendez-Garcia C."/>
            <person name="Mesa V."/>
            <person name="Sprenger R.R."/>
            <person name="Richter M."/>
            <person name="Diez M.S."/>
            <person name="Solano J."/>
            <person name="Bargiela R."/>
            <person name="Golyshina O.V."/>
            <person name="Manteca A."/>
            <person name="Ramos J.L."/>
            <person name="Gallego J.R."/>
            <person name="Llorente I."/>
            <person name="Martins Dos Santos V.A."/>
            <person name="Jensen O.N."/>
            <person name="Pelaez A.I."/>
            <person name="Sanchez J."/>
            <person name="Ferrer M."/>
        </authorList>
    </citation>
    <scope>NUCLEOTIDE SEQUENCE</scope>
</reference>
<dbReference type="NCBIfam" id="TIGR00305">
    <property type="entry name" value="putative toxin-antitoxin system toxin component, PIN family"/>
    <property type="match status" value="1"/>
</dbReference>
<dbReference type="InterPro" id="IPR029060">
    <property type="entry name" value="PIN-like_dom_sf"/>
</dbReference>
<comment type="caution">
    <text evidence="2">The sequence shown here is derived from an EMBL/GenBank/DDBJ whole genome shotgun (WGS) entry which is preliminary data.</text>
</comment>
<dbReference type="AlphaFoldDB" id="T0ZF20"/>
<dbReference type="InterPro" id="IPR002716">
    <property type="entry name" value="PIN_dom"/>
</dbReference>
<gene>
    <name evidence="2" type="ORF">B2A_08745</name>
</gene>
<dbReference type="SUPFAM" id="SSF88723">
    <property type="entry name" value="PIN domain-like"/>
    <property type="match status" value="1"/>
</dbReference>
<name>T0ZF20_9ZZZZ</name>
<dbReference type="InterPro" id="IPR002850">
    <property type="entry name" value="PIN_toxin-like"/>
</dbReference>
<dbReference type="PANTHER" id="PTHR34610:SF3">
    <property type="entry name" value="SSL7007 PROTEIN"/>
    <property type="match status" value="1"/>
</dbReference>
<feature type="domain" description="PIN" evidence="1">
    <location>
        <begin position="1"/>
        <end position="111"/>
    </location>
</feature>
<dbReference type="EMBL" id="AUZZ01006304">
    <property type="protein sequence ID" value="EQD46776.1"/>
    <property type="molecule type" value="Genomic_DNA"/>
</dbReference>
<dbReference type="Pfam" id="PF13470">
    <property type="entry name" value="PIN_3"/>
    <property type="match status" value="1"/>
</dbReference>
<dbReference type="PANTHER" id="PTHR34610">
    <property type="entry name" value="SSL7007 PROTEIN"/>
    <property type="match status" value="1"/>
</dbReference>
<protein>
    <submittedName>
        <fullName evidence="2">Protein containing DUF132</fullName>
    </submittedName>
</protein>
<accession>T0ZF20</accession>
<dbReference type="Gene3D" id="3.40.50.1010">
    <property type="entry name" value="5'-nuclease"/>
    <property type="match status" value="1"/>
</dbReference>
<evidence type="ECO:0000259" key="1">
    <source>
        <dbReference type="SMART" id="SM00670"/>
    </source>
</evidence>
<organism evidence="2">
    <name type="scientific">mine drainage metagenome</name>
    <dbReference type="NCBI Taxonomy" id="410659"/>
    <lineage>
        <taxon>unclassified sequences</taxon>
        <taxon>metagenomes</taxon>
        <taxon>ecological metagenomes</taxon>
    </lineage>
</organism>
<sequence length="138" mass="14676">MRVVLDTNVLVSALHFGGRPPRLLQAVLRGEHRLIIGSAILSELEAVLVEVCDWSSDRARAACGELETLGEVVSPAQVPRLCRDPDDDEILAIASAGHASALVTGDADLLTVANYGQVRILTVADFEERGFSTSAPEA</sequence>
<reference evidence="2" key="1">
    <citation type="submission" date="2013-08" db="EMBL/GenBank/DDBJ databases">
        <authorList>
            <person name="Mendez C."/>
            <person name="Richter M."/>
            <person name="Ferrer M."/>
            <person name="Sanchez J."/>
        </authorList>
    </citation>
    <scope>NUCLEOTIDE SEQUENCE</scope>
</reference>
<dbReference type="SMART" id="SM00670">
    <property type="entry name" value="PINc"/>
    <property type="match status" value="1"/>
</dbReference>
<proteinExistence type="predicted"/>
<evidence type="ECO:0000313" key="2">
    <source>
        <dbReference type="EMBL" id="EQD46776.1"/>
    </source>
</evidence>